<reference evidence="7" key="1">
    <citation type="submission" date="2021-01" db="EMBL/GenBank/DDBJ databases">
        <title>Adiantum capillus-veneris genome.</title>
        <authorList>
            <person name="Fang Y."/>
            <person name="Liao Q."/>
        </authorList>
    </citation>
    <scope>NUCLEOTIDE SEQUENCE</scope>
    <source>
        <strain evidence="7">H3</strain>
        <tissue evidence="7">Leaf</tissue>
    </source>
</reference>
<feature type="compositionally biased region" description="Basic and acidic residues" evidence="4">
    <location>
        <begin position="235"/>
        <end position="247"/>
    </location>
</feature>
<proteinExistence type="inferred from homology"/>
<dbReference type="Gene3D" id="3.40.33.10">
    <property type="entry name" value="CAP"/>
    <property type="match status" value="1"/>
</dbReference>
<feature type="compositionally biased region" description="Acidic residues" evidence="4">
    <location>
        <begin position="176"/>
        <end position="186"/>
    </location>
</feature>
<dbReference type="AlphaFoldDB" id="A0A9D4V941"/>
<dbReference type="InterPro" id="IPR018244">
    <property type="entry name" value="Allrgn_V5/Tpx1_CS"/>
</dbReference>
<dbReference type="OrthoDB" id="529132at2759"/>
<dbReference type="Pfam" id="PF00188">
    <property type="entry name" value="CAP"/>
    <property type="match status" value="1"/>
</dbReference>
<organism evidence="7 8">
    <name type="scientific">Adiantum capillus-veneris</name>
    <name type="common">Maidenhair fern</name>
    <dbReference type="NCBI Taxonomy" id="13818"/>
    <lineage>
        <taxon>Eukaryota</taxon>
        <taxon>Viridiplantae</taxon>
        <taxon>Streptophyta</taxon>
        <taxon>Embryophyta</taxon>
        <taxon>Tracheophyta</taxon>
        <taxon>Polypodiopsida</taxon>
        <taxon>Polypodiidae</taxon>
        <taxon>Polypodiales</taxon>
        <taxon>Pteridineae</taxon>
        <taxon>Pteridaceae</taxon>
        <taxon>Vittarioideae</taxon>
        <taxon>Adiantum</taxon>
    </lineage>
</organism>
<dbReference type="GO" id="GO:0005576">
    <property type="term" value="C:extracellular region"/>
    <property type="evidence" value="ECO:0007669"/>
    <property type="project" value="InterPro"/>
</dbReference>
<evidence type="ECO:0000256" key="3">
    <source>
        <dbReference type="ARBA" id="ARBA00023157"/>
    </source>
</evidence>
<comment type="similarity">
    <text evidence="1">Belongs to the CRISP family.</text>
</comment>
<comment type="caution">
    <text evidence="7">The sequence shown here is derived from an EMBL/GenBank/DDBJ whole genome shotgun (WGS) entry which is preliminary data.</text>
</comment>
<feature type="region of interest" description="Disordered" evidence="4">
    <location>
        <begin position="59"/>
        <end position="90"/>
    </location>
</feature>
<dbReference type="GO" id="GO:0006952">
    <property type="term" value="P:defense response"/>
    <property type="evidence" value="ECO:0007669"/>
    <property type="project" value="UniProtKB-ARBA"/>
</dbReference>
<accession>A0A9D4V941</accession>
<name>A0A9D4V941_ADICA</name>
<feature type="region of interest" description="Disordered" evidence="4">
    <location>
        <begin position="128"/>
        <end position="155"/>
    </location>
</feature>
<dbReference type="GO" id="GO:0051707">
    <property type="term" value="P:response to other organism"/>
    <property type="evidence" value="ECO:0007669"/>
    <property type="project" value="UniProtKB-ARBA"/>
</dbReference>
<evidence type="ECO:0000256" key="4">
    <source>
        <dbReference type="SAM" id="MobiDB-lite"/>
    </source>
</evidence>
<feature type="region of interest" description="Disordered" evidence="4">
    <location>
        <begin position="168"/>
        <end position="273"/>
    </location>
</feature>
<keyword evidence="2 5" id="KW-0732">Signal</keyword>
<evidence type="ECO:0000313" key="7">
    <source>
        <dbReference type="EMBL" id="KAI5081486.1"/>
    </source>
</evidence>
<keyword evidence="3" id="KW-1015">Disulfide bond</keyword>
<feature type="compositionally biased region" description="Basic and acidic residues" evidence="4">
    <location>
        <begin position="200"/>
        <end position="227"/>
    </location>
</feature>
<evidence type="ECO:0000256" key="2">
    <source>
        <dbReference type="ARBA" id="ARBA00022729"/>
    </source>
</evidence>
<feature type="signal peptide" evidence="5">
    <location>
        <begin position="1"/>
        <end position="25"/>
    </location>
</feature>
<sequence>MALSKGLLLVFATLLALSLTQSTLASYSPYSDEEEEPKHKKVRSYGGKKFYKKKHYLGYHYGKPEDHDDDEDDDTRYYSHDDDPKKPVYKKPVYKKPYVKDVKKPVYKKPYKKYDGEKEKLVYKKPYKPSYPVKKPVYTKPYKPSYPVKKPVYKPKPKYKLPVYEKPAYTKPDSEPVYDDTEPEVVYEEHKPYYRNPYYKKPEPEEEKDPKPYYKKPEPEEEKEPKPYYKKPYYKKPEEQYQPEKPKPMYGEPEPEKPAYSPARPSSSSEGEWLEPHNAARAEVGLPPLVWSDEVAQFAESWANQRRAAGCGLEHSGGSYGENIFWGSGAGYGPAECVASWVREKENYNYGDNSCSSGDCGHYTQIIWANTARLGCAKATCDDGSVFMTCNYDPPGNYIGTKPY</sequence>
<dbReference type="PANTHER" id="PTHR10334">
    <property type="entry name" value="CYSTEINE-RICH SECRETORY PROTEIN-RELATED"/>
    <property type="match status" value="1"/>
</dbReference>
<dbReference type="PROSITE" id="PS01010">
    <property type="entry name" value="CRISP_2"/>
    <property type="match status" value="1"/>
</dbReference>
<dbReference type="SMART" id="SM00198">
    <property type="entry name" value="SCP"/>
    <property type="match status" value="1"/>
</dbReference>
<evidence type="ECO:0000256" key="1">
    <source>
        <dbReference type="ARBA" id="ARBA00009923"/>
    </source>
</evidence>
<dbReference type="Proteomes" id="UP000886520">
    <property type="component" value="Chromosome 4"/>
</dbReference>
<feature type="chain" id="PRO_5038450480" description="SCP domain-containing protein" evidence="5">
    <location>
        <begin position="26"/>
        <end position="404"/>
    </location>
</feature>
<dbReference type="InterPro" id="IPR001283">
    <property type="entry name" value="CRISP-related"/>
</dbReference>
<dbReference type="PROSITE" id="PS01009">
    <property type="entry name" value="CRISP_1"/>
    <property type="match status" value="1"/>
</dbReference>
<keyword evidence="8" id="KW-1185">Reference proteome</keyword>
<feature type="compositionally biased region" description="Low complexity" evidence="4">
    <location>
        <begin position="128"/>
        <end position="150"/>
    </location>
</feature>
<dbReference type="FunFam" id="3.40.33.10:FF:000006">
    <property type="entry name" value="Putative pathogenesis-related protein 1"/>
    <property type="match status" value="1"/>
</dbReference>
<dbReference type="InterPro" id="IPR014044">
    <property type="entry name" value="CAP_dom"/>
</dbReference>
<gene>
    <name evidence="7" type="ORF">GOP47_0004669</name>
</gene>
<dbReference type="SUPFAM" id="SSF55797">
    <property type="entry name" value="PR-1-like"/>
    <property type="match status" value="1"/>
</dbReference>
<evidence type="ECO:0000259" key="6">
    <source>
        <dbReference type="SMART" id="SM00198"/>
    </source>
</evidence>
<evidence type="ECO:0000313" key="8">
    <source>
        <dbReference type="Proteomes" id="UP000886520"/>
    </source>
</evidence>
<dbReference type="CDD" id="cd05381">
    <property type="entry name" value="CAP_PR-1"/>
    <property type="match status" value="1"/>
</dbReference>
<dbReference type="PRINTS" id="PR00837">
    <property type="entry name" value="V5TPXLIKE"/>
</dbReference>
<protein>
    <recommendedName>
        <fullName evidence="6">SCP domain-containing protein</fullName>
    </recommendedName>
</protein>
<feature type="domain" description="SCP" evidence="6">
    <location>
        <begin position="268"/>
        <end position="400"/>
    </location>
</feature>
<dbReference type="EMBL" id="JABFUD020000004">
    <property type="protein sequence ID" value="KAI5081486.1"/>
    <property type="molecule type" value="Genomic_DNA"/>
</dbReference>
<feature type="compositionally biased region" description="Basic and acidic residues" evidence="4">
    <location>
        <begin position="75"/>
        <end position="86"/>
    </location>
</feature>
<feature type="compositionally biased region" description="Low complexity" evidence="4">
    <location>
        <begin position="258"/>
        <end position="269"/>
    </location>
</feature>
<evidence type="ECO:0000256" key="5">
    <source>
        <dbReference type="SAM" id="SignalP"/>
    </source>
</evidence>
<dbReference type="InterPro" id="IPR035940">
    <property type="entry name" value="CAP_sf"/>
</dbReference>